<feature type="signal peptide" evidence="2">
    <location>
        <begin position="1"/>
        <end position="25"/>
    </location>
</feature>
<sequence length="369" mass="40439">MVRISQSTFLQGLTCLAACASLVIAAPLPKHVSRDESVPEESLAPNSPEEESLAQSGPPGPPPKRPKLMIIDTDMLNFVDDPLAIGLANILQTRGEVEILGVISSVFSRYVPPAIDAINTYYKHPYIPTAIQKPVNNDLRDPMYPQVNEYLTGLVNNFPQDVKDGSLTDQPVTLYRQLLAKAPPNSVTIANIGYSDNLYKLLMSKPDSISPLTGHELVKQKVAELVVQANPEGQSFNFVAHDPKFAIYVMTHWPTLATYVPEAIGSEVLLGARLSKLDLKKNPVAYAFTTIEGVGANTPAWDSTAVYFAVRGLDDVYTYERNRGEITFTPDGTASWNYNSPSKLQRSVGLKIQAGTFAKRIEDLLLLKP</sequence>
<evidence type="ECO:0000256" key="2">
    <source>
        <dbReference type="SAM" id="SignalP"/>
    </source>
</evidence>
<keyword evidence="2" id="KW-0732">Signal</keyword>
<reference evidence="3 4" key="1">
    <citation type="submission" date="2020-01" db="EMBL/GenBank/DDBJ databases">
        <authorList>
            <consortium name="DOE Joint Genome Institute"/>
            <person name="Haridas S."/>
            <person name="Albert R."/>
            <person name="Binder M."/>
            <person name="Bloem J."/>
            <person name="Labutti K."/>
            <person name="Salamov A."/>
            <person name="Andreopoulos B."/>
            <person name="Baker S.E."/>
            <person name="Barry K."/>
            <person name="Bills G."/>
            <person name="Bluhm B.H."/>
            <person name="Cannon C."/>
            <person name="Castanera R."/>
            <person name="Culley D.E."/>
            <person name="Daum C."/>
            <person name="Ezra D."/>
            <person name="Gonzalez J.B."/>
            <person name="Henrissat B."/>
            <person name="Kuo A."/>
            <person name="Liang C."/>
            <person name="Lipzen A."/>
            <person name="Lutzoni F."/>
            <person name="Magnuson J."/>
            <person name="Mondo S."/>
            <person name="Nolan M."/>
            <person name="Ohm R."/>
            <person name="Pangilinan J."/>
            <person name="Park H.-J.H."/>
            <person name="Ramirez L."/>
            <person name="Alfaro M."/>
            <person name="Sun H."/>
            <person name="Tritt A."/>
            <person name="Yoshinaga Y."/>
            <person name="Zwiers L.-H.L."/>
            <person name="Turgeon B.G."/>
            <person name="Goodwin S.B."/>
            <person name="Spatafora J.W."/>
            <person name="Crous P.W."/>
            <person name="Grigoriev I.V."/>
        </authorList>
    </citation>
    <scope>NUCLEOTIDE SEQUENCE [LARGE SCALE GENOMIC DNA]</scope>
    <source>
        <strain evidence="3 4">CBS 611.86</strain>
    </source>
</reference>
<feature type="region of interest" description="Disordered" evidence="1">
    <location>
        <begin position="35"/>
        <end position="65"/>
    </location>
</feature>
<evidence type="ECO:0008006" key="5">
    <source>
        <dbReference type="Google" id="ProtNLM"/>
    </source>
</evidence>
<dbReference type="GO" id="GO:0016799">
    <property type="term" value="F:hydrolase activity, hydrolyzing N-glycosyl compounds"/>
    <property type="evidence" value="ECO:0007669"/>
    <property type="project" value="InterPro"/>
</dbReference>
<protein>
    <recommendedName>
        <fullName evidence="5">Inosine/uridine-preferring nucleoside hydrolase domain-containing protein</fullName>
    </recommendedName>
</protein>
<dbReference type="EMBL" id="JAADJZ010000005">
    <property type="protein sequence ID" value="KAF2874699.1"/>
    <property type="molecule type" value="Genomic_DNA"/>
</dbReference>
<keyword evidence="4" id="KW-1185">Reference proteome</keyword>
<dbReference type="OrthoDB" id="187522at2759"/>
<dbReference type="PANTHER" id="PTHR43264:SF1">
    <property type="entry name" value="INOSINE_URIDINE-PREFERRING NUCLEOSIDE HYDROLASE DOMAIN-CONTAINING PROTEIN"/>
    <property type="match status" value="1"/>
</dbReference>
<evidence type="ECO:0000313" key="4">
    <source>
        <dbReference type="Proteomes" id="UP000481861"/>
    </source>
</evidence>
<organism evidence="3 4">
    <name type="scientific">Massariosphaeria phaeospora</name>
    <dbReference type="NCBI Taxonomy" id="100035"/>
    <lineage>
        <taxon>Eukaryota</taxon>
        <taxon>Fungi</taxon>
        <taxon>Dikarya</taxon>
        <taxon>Ascomycota</taxon>
        <taxon>Pezizomycotina</taxon>
        <taxon>Dothideomycetes</taxon>
        <taxon>Pleosporomycetidae</taxon>
        <taxon>Pleosporales</taxon>
        <taxon>Pleosporales incertae sedis</taxon>
        <taxon>Massariosphaeria</taxon>
    </lineage>
</organism>
<name>A0A7C8MD28_9PLEO</name>
<dbReference type="Gene3D" id="3.90.245.10">
    <property type="entry name" value="Ribonucleoside hydrolase-like"/>
    <property type="match status" value="1"/>
</dbReference>
<proteinExistence type="predicted"/>
<comment type="caution">
    <text evidence="3">The sequence shown here is derived from an EMBL/GenBank/DDBJ whole genome shotgun (WGS) entry which is preliminary data.</text>
</comment>
<dbReference type="Proteomes" id="UP000481861">
    <property type="component" value="Unassembled WGS sequence"/>
</dbReference>
<dbReference type="AlphaFoldDB" id="A0A7C8MD28"/>
<dbReference type="PANTHER" id="PTHR43264">
    <property type="match status" value="1"/>
</dbReference>
<evidence type="ECO:0000313" key="3">
    <source>
        <dbReference type="EMBL" id="KAF2874699.1"/>
    </source>
</evidence>
<gene>
    <name evidence="3" type="ORF">BDV95DRAFT_563427</name>
</gene>
<dbReference type="InterPro" id="IPR036452">
    <property type="entry name" value="Ribo_hydro-like"/>
</dbReference>
<evidence type="ECO:0000256" key="1">
    <source>
        <dbReference type="SAM" id="MobiDB-lite"/>
    </source>
</evidence>
<feature type="chain" id="PRO_5028910053" description="Inosine/uridine-preferring nucleoside hydrolase domain-containing protein" evidence="2">
    <location>
        <begin position="26"/>
        <end position="369"/>
    </location>
</feature>
<dbReference type="SUPFAM" id="SSF53590">
    <property type="entry name" value="Nucleoside hydrolase"/>
    <property type="match status" value="1"/>
</dbReference>
<accession>A0A7C8MD28</accession>